<feature type="domain" description="Amidohydrolase-related" evidence="2">
    <location>
        <begin position="27"/>
        <end position="140"/>
    </location>
</feature>
<dbReference type="Gene3D" id="3.20.20.140">
    <property type="entry name" value="Metal-dependent hydrolases"/>
    <property type="match status" value="1"/>
</dbReference>
<reference evidence="3 4" key="1">
    <citation type="submission" date="2018-08" db="EMBL/GenBank/DDBJ databases">
        <title>A genome reference for cultivated species of the human gut microbiota.</title>
        <authorList>
            <person name="Zou Y."/>
            <person name="Xue W."/>
            <person name="Luo G."/>
        </authorList>
    </citation>
    <scope>NUCLEOTIDE SEQUENCE [LARGE SCALE GENOMIC DNA]</scope>
    <source>
        <strain evidence="3 4">AF28-26</strain>
    </source>
</reference>
<accession>A0A412AZ70</accession>
<dbReference type="SUPFAM" id="SSF51556">
    <property type="entry name" value="Metallo-dependent hydrolases"/>
    <property type="match status" value="1"/>
</dbReference>
<dbReference type="EMBL" id="QRTC01000008">
    <property type="protein sequence ID" value="RGQ43087.1"/>
    <property type="molecule type" value="Genomic_DNA"/>
</dbReference>
<comment type="caution">
    <text evidence="3">The sequence shown here is derived from an EMBL/GenBank/DDBJ whole genome shotgun (WGS) entry which is preliminary data.</text>
</comment>
<dbReference type="InterPro" id="IPR032465">
    <property type="entry name" value="ACMSD"/>
</dbReference>
<gene>
    <name evidence="3" type="ORF">DWY99_03610</name>
</gene>
<organism evidence="3 4">
    <name type="scientific">[Clostridium] leptum</name>
    <dbReference type="NCBI Taxonomy" id="1535"/>
    <lineage>
        <taxon>Bacteria</taxon>
        <taxon>Bacillati</taxon>
        <taxon>Bacillota</taxon>
        <taxon>Clostridia</taxon>
        <taxon>Eubacteriales</taxon>
        <taxon>Oscillospiraceae</taxon>
        <taxon>Oscillospiraceae incertae sedis</taxon>
    </lineage>
</organism>
<dbReference type="InterPro" id="IPR032466">
    <property type="entry name" value="Metal_Hydrolase"/>
</dbReference>
<dbReference type="Proteomes" id="UP000284751">
    <property type="component" value="Unassembled WGS sequence"/>
</dbReference>
<dbReference type="AlphaFoldDB" id="A0A412AZ70"/>
<dbReference type="GO" id="GO:0016787">
    <property type="term" value="F:hydrolase activity"/>
    <property type="evidence" value="ECO:0007669"/>
    <property type="project" value="InterPro"/>
</dbReference>
<keyword evidence="1" id="KW-0456">Lyase</keyword>
<proteinExistence type="predicted"/>
<dbReference type="GO" id="GO:0016831">
    <property type="term" value="F:carboxy-lyase activity"/>
    <property type="evidence" value="ECO:0007669"/>
    <property type="project" value="InterPro"/>
</dbReference>
<protein>
    <recommendedName>
        <fullName evidence="2">Amidohydrolase-related domain-containing protein</fullName>
    </recommendedName>
</protein>
<dbReference type="InterPro" id="IPR006680">
    <property type="entry name" value="Amidohydro-rel"/>
</dbReference>
<evidence type="ECO:0000313" key="3">
    <source>
        <dbReference type="EMBL" id="RGQ43087.1"/>
    </source>
</evidence>
<dbReference type="Pfam" id="PF04909">
    <property type="entry name" value="Amidohydro_2"/>
    <property type="match status" value="1"/>
</dbReference>
<evidence type="ECO:0000313" key="4">
    <source>
        <dbReference type="Proteomes" id="UP000284751"/>
    </source>
</evidence>
<evidence type="ECO:0000259" key="2">
    <source>
        <dbReference type="Pfam" id="PF04909"/>
    </source>
</evidence>
<dbReference type="PANTHER" id="PTHR21240">
    <property type="entry name" value="2-AMINO-3-CARBOXYLMUCONATE-6-SEMIALDEHYDE DECARBOXYLASE"/>
    <property type="match status" value="1"/>
</dbReference>
<name>A0A412AZ70_9FIRM</name>
<sequence length="154" mass="17636">MDFPSCQTVSRPICRLRLFKPVGTWRAAQLERLVKEDGFCGVKIHQAHYDFPVNDQRAFPFYRKCAELGIPAAFHTGFSLGRTIDRLIPTMPLLLDELAYEIPELTIIMCHAGGTWYQEGVLVALRNENIVIDLSSVPWMCRYMVYPEIDRPGC</sequence>
<evidence type="ECO:0000256" key="1">
    <source>
        <dbReference type="ARBA" id="ARBA00023239"/>
    </source>
</evidence>